<comment type="caution">
    <text evidence="2">The sequence shown here is derived from an EMBL/GenBank/DDBJ whole genome shotgun (WGS) entry which is preliminary data.</text>
</comment>
<dbReference type="InterPro" id="IPR013783">
    <property type="entry name" value="Ig-like_fold"/>
</dbReference>
<accession>A0A9P8BTI2</accession>
<dbReference type="OrthoDB" id="10646584at2759"/>
<evidence type="ECO:0000313" key="2">
    <source>
        <dbReference type="EMBL" id="KAG9067238.1"/>
    </source>
</evidence>
<reference evidence="2" key="1">
    <citation type="submission" date="2021-06" db="EMBL/GenBank/DDBJ databases">
        <title>Genome Sequence of Mortierella hyaline Strain SCG-10, a Cold-Adapted, Nitrate-Reducing Fungus Isolated from Soil in Minnesota, USA.</title>
        <authorList>
            <person name="Aldossari N."/>
        </authorList>
    </citation>
    <scope>NUCLEOTIDE SEQUENCE</scope>
    <source>
        <strain evidence="2">SCG-10</strain>
    </source>
</reference>
<proteinExistence type="predicted"/>
<sequence>MASLECSQQTSTTATVAVSSGRRNRHDSKNQEDQSRKKILFKFILDGQSWVTDPDQEAGRDYTGHLNNVLFIINPLPTATSTTIDTKDDALTPPAEETVAETVYAPALAVVKPVMQVAQITVELSPAPEQTEQPMEEVEDEDDKIIKALGGGIWGTPSVKVNDPTALSEHFQEALAANAAATSISASSPSPAVETEEGYC</sequence>
<gene>
    <name evidence="2" type="ORF">KI688_012020</name>
</gene>
<dbReference type="AlphaFoldDB" id="A0A9P8BTI2"/>
<evidence type="ECO:0000313" key="3">
    <source>
        <dbReference type="Proteomes" id="UP000707451"/>
    </source>
</evidence>
<protein>
    <submittedName>
        <fullName evidence="2">Uncharacterized protein</fullName>
    </submittedName>
</protein>
<dbReference type="Proteomes" id="UP000707451">
    <property type="component" value="Unassembled WGS sequence"/>
</dbReference>
<feature type="compositionally biased region" description="Low complexity" evidence="1">
    <location>
        <begin position="7"/>
        <end position="20"/>
    </location>
</feature>
<dbReference type="EMBL" id="JAHRHY010000008">
    <property type="protein sequence ID" value="KAG9067238.1"/>
    <property type="molecule type" value="Genomic_DNA"/>
</dbReference>
<dbReference type="Gene3D" id="2.60.40.10">
    <property type="entry name" value="Immunoglobulins"/>
    <property type="match status" value="1"/>
</dbReference>
<keyword evidence="3" id="KW-1185">Reference proteome</keyword>
<dbReference type="CDD" id="cd02859">
    <property type="entry name" value="E_set_AMPKbeta_like_N"/>
    <property type="match status" value="1"/>
</dbReference>
<evidence type="ECO:0000256" key="1">
    <source>
        <dbReference type="SAM" id="MobiDB-lite"/>
    </source>
</evidence>
<feature type="region of interest" description="Disordered" evidence="1">
    <location>
        <begin position="1"/>
        <end position="34"/>
    </location>
</feature>
<organism evidence="2 3">
    <name type="scientific">Linnemannia hyalina</name>
    <dbReference type="NCBI Taxonomy" id="64524"/>
    <lineage>
        <taxon>Eukaryota</taxon>
        <taxon>Fungi</taxon>
        <taxon>Fungi incertae sedis</taxon>
        <taxon>Mucoromycota</taxon>
        <taxon>Mortierellomycotina</taxon>
        <taxon>Mortierellomycetes</taxon>
        <taxon>Mortierellales</taxon>
        <taxon>Mortierellaceae</taxon>
        <taxon>Linnemannia</taxon>
    </lineage>
</organism>
<name>A0A9P8BTI2_9FUNG</name>